<feature type="compositionally biased region" description="Acidic residues" evidence="1">
    <location>
        <begin position="61"/>
        <end position="72"/>
    </location>
</feature>
<dbReference type="OMA" id="AQTHHIA"/>
<reference evidence="4" key="1">
    <citation type="journal article" date="2013" name="Genome Announc.">
        <title>Draft genome sequence of Pseudozyma brasiliensis sp. nov. strain GHG001, a high producer of endo-1,4-xylanase isolated from an insect pest of sugarcane.</title>
        <authorList>
            <person name="Oliveira J.V.D.C."/>
            <person name="dos Santos R.A.C."/>
            <person name="Borges T.A."/>
            <person name="Riano-Pachon D.M."/>
            <person name="Goldman G.H."/>
        </authorList>
    </citation>
    <scope>NUCLEOTIDE SEQUENCE [LARGE SCALE GENOMIC DNA]</scope>
    <source>
        <strain evidence="4">GHG001</strain>
    </source>
</reference>
<dbReference type="GeneID" id="27417240"/>
<name>V5EF09_KALBG</name>
<feature type="region of interest" description="Disordered" evidence="1">
    <location>
        <begin position="32"/>
        <end position="213"/>
    </location>
</feature>
<feature type="compositionally biased region" description="Low complexity" evidence="1">
    <location>
        <begin position="91"/>
        <end position="114"/>
    </location>
</feature>
<proteinExistence type="predicted"/>
<evidence type="ECO:0000313" key="4">
    <source>
        <dbReference type="Proteomes" id="UP000019377"/>
    </source>
</evidence>
<gene>
    <name evidence="3" type="ORF">PSEUBRA_SCAF13g01977</name>
</gene>
<dbReference type="Proteomes" id="UP000019377">
    <property type="component" value="Unassembled WGS sequence"/>
</dbReference>
<evidence type="ECO:0000313" key="3">
    <source>
        <dbReference type="EMBL" id="EST09051.1"/>
    </source>
</evidence>
<protein>
    <recommendedName>
        <fullName evidence="2">DUF4604 domain-containing protein</fullName>
    </recommendedName>
</protein>
<dbReference type="InterPro" id="IPR027911">
    <property type="entry name" value="DUF4604"/>
</dbReference>
<feature type="domain" description="DUF4604" evidence="2">
    <location>
        <begin position="10"/>
        <end position="213"/>
    </location>
</feature>
<organism evidence="3 4">
    <name type="scientific">Kalmanozyma brasiliensis (strain GHG001)</name>
    <name type="common">Yeast</name>
    <name type="synonym">Pseudozyma brasiliensis</name>
    <dbReference type="NCBI Taxonomy" id="1365824"/>
    <lineage>
        <taxon>Eukaryota</taxon>
        <taxon>Fungi</taxon>
        <taxon>Dikarya</taxon>
        <taxon>Basidiomycota</taxon>
        <taxon>Ustilaginomycotina</taxon>
        <taxon>Ustilaginomycetes</taxon>
        <taxon>Ustilaginales</taxon>
        <taxon>Ustilaginaceae</taxon>
        <taxon>Kalmanozyma</taxon>
    </lineage>
</organism>
<dbReference type="EMBL" id="KI545855">
    <property type="protein sequence ID" value="EST09051.1"/>
    <property type="molecule type" value="Genomic_DNA"/>
</dbReference>
<accession>V5EF09</accession>
<evidence type="ECO:0000256" key="1">
    <source>
        <dbReference type="SAM" id="MobiDB-lite"/>
    </source>
</evidence>
<dbReference type="RefSeq" id="XP_016294040.1">
    <property type="nucleotide sequence ID" value="XM_016434633.1"/>
</dbReference>
<dbReference type="OrthoDB" id="2553298at2759"/>
<dbReference type="HOGENOM" id="CLU_1294228_0_0_1"/>
<evidence type="ECO:0000259" key="2">
    <source>
        <dbReference type="Pfam" id="PF15377"/>
    </source>
</evidence>
<sequence length="213" mass="23098">MSRKGTPASRSLEYHAPPQPAFLRALQAQIPTRQAFSSNRPKDELESLVSSTSSGKRKADDDGEPDGEDEFDGAQVVVLDDGLSREEATAARRAATSRSDSTDYTDSTDSRSQSIAGASIATKKRRAPIAADDTGMRPEASITHLLDSSTDVAGKDKSSNLNDVKQLIRTERSSTQSKPAKEKTKEQRKAEKTAKARRDIKRSGKGLSFDLDD</sequence>
<keyword evidence="4" id="KW-1185">Reference proteome</keyword>
<dbReference type="Pfam" id="PF15377">
    <property type="entry name" value="DUF4604"/>
    <property type="match status" value="1"/>
</dbReference>
<feature type="region of interest" description="Disordered" evidence="1">
    <location>
        <begin position="1"/>
        <end position="20"/>
    </location>
</feature>
<dbReference type="AlphaFoldDB" id="V5EF09"/>
<feature type="compositionally biased region" description="Basic and acidic residues" evidence="1">
    <location>
        <begin position="179"/>
        <end position="197"/>
    </location>
</feature>